<evidence type="ECO:0000313" key="12">
    <source>
        <dbReference type="EMBL" id="OZI38111.1"/>
    </source>
</evidence>
<keyword evidence="6" id="KW-0472">Membrane</keyword>
<comment type="subcellular location">
    <subcellularLocation>
        <location evidence="1">Cell membrane</location>
    </subcellularLocation>
</comment>
<keyword evidence="13" id="KW-1185">Reference proteome</keyword>
<evidence type="ECO:0000256" key="7">
    <source>
        <dbReference type="SAM" id="Coils"/>
    </source>
</evidence>
<dbReference type="InterPro" id="IPR058627">
    <property type="entry name" value="MdtA-like_C"/>
</dbReference>
<dbReference type="Gene3D" id="2.40.50.100">
    <property type="match status" value="1"/>
</dbReference>
<evidence type="ECO:0000259" key="9">
    <source>
        <dbReference type="Pfam" id="PF25917"/>
    </source>
</evidence>
<evidence type="ECO:0000259" key="8">
    <source>
        <dbReference type="Pfam" id="PF25876"/>
    </source>
</evidence>
<dbReference type="Proteomes" id="UP000216020">
    <property type="component" value="Unassembled WGS sequence"/>
</dbReference>
<evidence type="ECO:0000256" key="3">
    <source>
        <dbReference type="ARBA" id="ARBA00022448"/>
    </source>
</evidence>
<evidence type="ECO:0000259" key="11">
    <source>
        <dbReference type="Pfam" id="PF25967"/>
    </source>
</evidence>
<keyword evidence="3" id="KW-0813">Transport</keyword>
<sequence length="404" mass="42895">MTAKSSTLPPRRRKRWIAAAIIVLLLVIAAYVLHARLGGRPMPAFDNATPVQAGSTASADVPVTLTALGTVVPNASVTVTSRIDGHLEAVYFTEGQYVEQGQLLAQIDTRPYQAELAQYQGTLAENQALLANAQLTLARYERLYAKDSLARQDLDTQRATARQYEGAVKSAKGQIQTAQLNIDYGRITAPVAGYVGLRQVDPGNMVHSSDTGGIVTITQTHPIAVTFSIPQGNLKSVLTPLRQGRALPVTALDQQGSQPVATGRVQFISNEIDTSTGSVQLKALFDNTDDALYPNQFVNVRLQVDTLKNAVLAPAAAVQLSDTGKFVFVIGADDTVKRQAITTGPTAEDGRIVIAQGVQAGARVVTQGVDSLSDGSKVKVVQPQKVDAAELQNASSRRAGPPGH</sequence>
<dbReference type="NCBIfam" id="TIGR01730">
    <property type="entry name" value="RND_mfp"/>
    <property type="match status" value="1"/>
</dbReference>
<feature type="domain" description="Multidrug resistance protein MdtA-like beta-barrel" evidence="10">
    <location>
        <begin position="222"/>
        <end position="306"/>
    </location>
</feature>
<evidence type="ECO:0000256" key="4">
    <source>
        <dbReference type="ARBA" id="ARBA00022475"/>
    </source>
</evidence>
<evidence type="ECO:0000313" key="13">
    <source>
        <dbReference type="Proteomes" id="UP000216020"/>
    </source>
</evidence>
<name>A0A261SM07_9BORD</name>
<dbReference type="GO" id="GO:1990281">
    <property type="term" value="C:efflux pump complex"/>
    <property type="evidence" value="ECO:0007669"/>
    <property type="project" value="TreeGrafter"/>
</dbReference>
<dbReference type="PANTHER" id="PTHR30469">
    <property type="entry name" value="MULTIDRUG RESISTANCE PROTEIN MDTA"/>
    <property type="match status" value="1"/>
</dbReference>
<feature type="coiled-coil region" evidence="7">
    <location>
        <begin position="123"/>
        <end position="181"/>
    </location>
</feature>
<dbReference type="PANTHER" id="PTHR30469:SF12">
    <property type="entry name" value="MULTIDRUG RESISTANCE PROTEIN MDTA"/>
    <property type="match status" value="1"/>
</dbReference>
<evidence type="ECO:0000256" key="5">
    <source>
        <dbReference type="ARBA" id="ARBA00022519"/>
    </source>
</evidence>
<feature type="domain" description="Multidrug resistance protein MdtA-like C-terminal permuted SH3" evidence="11">
    <location>
        <begin position="309"/>
        <end position="370"/>
    </location>
</feature>
<dbReference type="InterPro" id="IPR006143">
    <property type="entry name" value="RND_pump_MFP"/>
</dbReference>
<keyword evidence="4" id="KW-1003">Cell membrane</keyword>
<dbReference type="Gene3D" id="2.40.420.20">
    <property type="match status" value="1"/>
</dbReference>
<dbReference type="SUPFAM" id="SSF111369">
    <property type="entry name" value="HlyD-like secretion proteins"/>
    <property type="match status" value="1"/>
</dbReference>
<proteinExistence type="inferred from homology"/>
<dbReference type="Pfam" id="PF25967">
    <property type="entry name" value="RND-MFP_C"/>
    <property type="match status" value="1"/>
</dbReference>
<evidence type="ECO:0000256" key="1">
    <source>
        <dbReference type="ARBA" id="ARBA00004236"/>
    </source>
</evidence>
<reference evidence="13" key="1">
    <citation type="submission" date="2017-05" db="EMBL/GenBank/DDBJ databases">
        <title>Complete and WGS of Bordetella genogroups.</title>
        <authorList>
            <person name="Spilker T."/>
            <person name="Lipuma J."/>
        </authorList>
    </citation>
    <scope>NUCLEOTIDE SEQUENCE [LARGE SCALE GENOMIC DNA]</scope>
    <source>
        <strain evidence="13">AU16122</strain>
    </source>
</reference>
<evidence type="ECO:0000259" key="10">
    <source>
        <dbReference type="Pfam" id="PF25944"/>
    </source>
</evidence>
<dbReference type="AlphaFoldDB" id="A0A261SM07"/>
<dbReference type="Pfam" id="PF25917">
    <property type="entry name" value="BSH_RND"/>
    <property type="match status" value="1"/>
</dbReference>
<comment type="similarity">
    <text evidence="2">Belongs to the membrane fusion protein (MFP) (TC 8.A.1) family.</text>
</comment>
<dbReference type="GO" id="GO:0015562">
    <property type="term" value="F:efflux transmembrane transporter activity"/>
    <property type="evidence" value="ECO:0007669"/>
    <property type="project" value="TreeGrafter"/>
</dbReference>
<dbReference type="InterPro" id="IPR058626">
    <property type="entry name" value="MdtA-like_b-barrel"/>
</dbReference>
<gene>
    <name evidence="12" type="ORF">CAL29_07140</name>
</gene>
<comment type="caution">
    <text evidence="12">The sequence shown here is derived from an EMBL/GenBank/DDBJ whole genome shotgun (WGS) entry which is preliminary data.</text>
</comment>
<feature type="domain" description="Multidrug resistance protein MdtA-like barrel-sandwich hybrid" evidence="9">
    <location>
        <begin position="76"/>
        <end position="218"/>
    </location>
</feature>
<dbReference type="EMBL" id="NEVM01000001">
    <property type="protein sequence ID" value="OZI38111.1"/>
    <property type="molecule type" value="Genomic_DNA"/>
</dbReference>
<dbReference type="Pfam" id="PF25876">
    <property type="entry name" value="HH_MFP_RND"/>
    <property type="match status" value="1"/>
</dbReference>
<dbReference type="Pfam" id="PF25944">
    <property type="entry name" value="Beta-barrel_RND"/>
    <property type="match status" value="1"/>
</dbReference>
<evidence type="ECO:0000256" key="2">
    <source>
        <dbReference type="ARBA" id="ARBA00009477"/>
    </source>
</evidence>
<evidence type="ECO:0000256" key="6">
    <source>
        <dbReference type="ARBA" id="ARBA00023136"/>
    </source>
</evidence>
<keyword evidence="5" id="KW-0997">Cell inner membrane</keyword>
<dbReference type="InterPro" id="IPR058625">
    <property type="entry name" value="MdtA-like_BSH"/>
</dbReference>
<dbReference type="Gene3D" id="1.10.287.470">
    <property type="entry name" value="Helix hairpin bin"/>
    <property type="match status" value="1"/>
</dbReference>
<protein>
    <submittedName>
        <fullName evidence="12">Multidrug transporter subunit MdtA</fullName>
    </submittedName>
</protein>
<feature type="domain" description="Multidrug resistance protein MdtA-like alpha-helical hairpin" evidence="8">
    <location>
        <begin position="115"/>
        <end position="184"/>
    </location>
</feature>
<dbReference type="Gene3D" id="2.40.30.170">
    <property type="match status" value="1"/>
</dbReference>
<dbReference type="NCBIfam" id="NF008589">
    <property type="entry name" value="PRK11556.1"/>
    <property type="match status" value="1"/>
</dbReference>
<dbReference type="OrthoDB" id="9783047at2"/>
<keyword evidence="7" id="KW-0175">Coiled coil</keyword>
<accession>A0A261SM07</accession>
<dbReference type="InterPro" id="IPR058624">
    <property type="entry name" value="MdtA-like_HH"/>
</dbReference>
<organism evidence="12 13">
    <name type="scientific">Bordetella genomosp. 10</name>
    <dbReference type="NCBI Taxonomy" id="1416804"/>
    <lineage>
        <taxon>Bacteria</taxon>
        <taxon>Pseudomonadati</taxon>
        <taxon>Pseudomonadota</taxon>
        <taxon>Betaproteobacteria</taxon>
        <taxon>Burkholderiales</taxon>
        <taxon>Alcaligenaceae</taxon>
        <taxon>Bordetella</taxon>
    </lineage>
</organism>